<dbReference type="Proteomes" id="UP001202961">
    <property type="component" value="Unassembled WGS sequence"/>
</dbReference>
<keyword evidence="3" id="KW-1185">Reference proteome</keyword>
<comment type="caution">
    <text evidence="2">The sequence shown here is derived from an EMBL/GenBank/DDBJ whole genome shotgun (WGS) entry which is preliminary data.</text>
</comment>
<name>A0ABT0U7A6_9BACT</name>
<dbReference type="InterPro" id="IPR052344">
    <property type="entry name" value="Transposase-related"/>
</dbReference>
<gene>
    <name evidence="2" type="ORF">NB063_19385</name>
</gene>
<dbReference type="RefSeq" id="WP_250930419.1">
    <property type="nucleotide sequence ID" value="NZ_JAMQBK010000053.1"/>
</dbReference>
<dbReference type="EMBL" id="JAMQBK010000053">
    <property type="protein sequence ID" value="MCM2372783.1"/>
    <property type="molecule type" value="Genomic_DNA"/>
</dbReference>
<evidence type="ECO:0000313" key="3">
    <source>
        <dbReference type="Proteomes" id="UP001202961"/>
    </source>
</evidence>
<accession>A0ABT0U7A6</accession>
<evidence type="ECO:0000259" key="1">
    <source>
        <dbReference type="Pfam" id="PF03050"/>
    </source>
</evidence>
<dbReference type="PANTHER" id="PTHR33678:SF1">
    <property type="entry name" value="BLL1576 PROTEIN"/>
    <property type="match status" value="1"/>
</dbReference>
<sequence length="95" mass="10514">MAKYGNELLTFLWHDDIPSDNNAGERAIRPAVMTCKNSYCNHSDRGALTQSVLMTVLRTLRVRGHQPLDTILVALANYVAPDVMPPIPSKNHAAE</sequence>
<reference evidence="2 3" key="1">
    <citation type="journal article" date="2022" name="Syst. Appl. Microbiol.">
        <title>Rhodopirellula aestuarii sp. nov., a novel member of the genus Rhodopirellula isolated from brackish sediments collected in the Tagus River estuary, Portugal.</title>
        <authorList>
            <person name="Vitorino I.R."/>
            <person name="Klimek D."/>
            <person name="Calusinska M."/>
            <person name="Lobo-da-Cunha A."/>
            <person name="Vasconcelos V."/>
            <person name="Lage O.M."/>
        </authorList>
    </citation>
    <scope>NUCLEOTIDE SEQUENCE [LARGE SCALE GENOMIC DNA]</scope>
    <source>
        <strain evidence="2 3">ICT_H3.1</strain>
    </source>
</reference>
<evidence type="ECO:0000313" key="2">
    <source>
        <dbReference type="EMBL" id="MCM2372783.1"/>
    </source>
</evidence>
<dbReference type="InterPro" id="IPR004291">
    <property type="entry name" value="Transposase_IS66_central"/>
</dbReference>
<organism evidence="2 3">
    <name type="scientific">Aporhodopirellula aestuarii</name>
    <dbReference type="NCBI Taxonomy" id="2950107"/>
    <lineage>
        <taxon>Bacteria</taxon>
        <taxon>Pseudomonadati</taxon>
        <taxon>Planctomycetota</taxon>
        <taxon>Planctomycetia</taxon>
        <taxon>Pirellulales</taxon>
        <taxon>Pirellulaceae</taxon>
        <taxon>Aporhodopirellula</taxon>
    </lineage>
</organism>
<dbReference type="Pfam" id="PF03050">
    <property type="entry name" value="DDE_Tnp_IS66"/>
    <property type="match status" value="1"/>
</dbReference>
<dbReference type="PANTHER" id="PTHR33678">
    <property type="entry name" value="BLL1576 PROTEIN"/>
    <property type="match status" value="1"/>
</dbReference>
<protein>
    <submittedName>
        <fullName evidence="2">Transposase</fullName>
    </submittedName>
</protein>
<feature type="domain" description="Transposase IS66 central" evidence="1">
    <location>
        <begin position="6"/>
        <end position="47"/>
    </location>
</feature>
<proteinExistence type="predicted"/>